<keyword evidence="2" id="KW-1185">Reference proteome</keyword>
<comment type="caution">
    <text evidence="1">The sequence shown here is derived from an EMBL/GenBank/DDBJ whole genome shotgun (WGS) entry which is preliminary data.</text>
</comment>
<evidence type="ECO:0000313" key="1">
    <source>
        <dbReference type="EMBL" id="MFC5393141.1"/>
    </source>
</evidence>
<dbReference type="RefSeq" id="WP_377008093.1">
    <property type="nucleotide sequence ID" value="NZ_JBHSLV010000019.1"/>
</dbReference>
<organism evidence="1 2">
    <name type="scientific">Bosea vestrisii</name>
    <dbReference type="NCBI Taxonomy" id="151416"/>
    <lineage>
        <taxon>Bacteria</taxon>
        <taxon>Pseudomonadati</taxon>
        <taxon>Pseudomonadota</taxon>
        <taxon>Alphaproteobacteria</taxon>
        <taxon>Hyphomicrobiales</taxon>
        <taxon>Boseaceae</taxon>
        <taxon>Bosea</taxon>
    </lineage>
</organism>
<accession>A0ABW0H7J5</accession>
<gene>
    <name evidence="1" type="ORF">ACFPPC_10900</name>
</gene>
<dbReference type="EMBL" id="JBHSLV010000019">
    <property type="protein sequence ID" value="MFC5393141.1"/>
    <property type="molecule type" value="Genomic_DNA"/>
</dbReference>
<name>A0ABW0H7J5_9HYPH</name>
<reference evidence="2" key="1">
    <citation type="journal article" date="2019" name="Int. J. Syst. Evol. Microbiol.">
        <title>The Global Catalogue of Microorganisms (GCM) 10K type strain sequencing project: providing services to taxonomists for standard genome sequencing and annotation.</title>
        <authorList>
            <consortium name="The Broad Institute Genomics Platform"/>
            <consortium name="The Broad Institute Genome Sequencing Center for Infectious Disease"/>
            <person name="Wu L."/>
            <person name="Ma J."/>
        </authorList>
    </citation>
    <scope>NUCLEOTIDE SEQUENCE [LARGE SCALE GENOMIC DNA]</scope>
    <source>
        <strain evidence="2">CGMCC 1.16326</strain>
    </source>
</reference>
<proteinExistence type="predicted"/>
<dbReference type="Proteomes" id="UP001596104">
    <property type="component" value="Unassembled WGS sequence"/>
</dbReference>
<protein>
    <submittedName>
        <fullName evidence="1">Uncharacterized protein</fullName>
    </submittedName>
</protein>
<evidence type="ECO:0000313" key="2">
    <source>
        <dbReference type="Proteomes" id="UP001596104"/>
    </source>
</evidence>
<sequence length="99" mass="11145">MSFDTLVRQEARLIILRALEEQPDGRLNSELLRVTLDSFGISKSRDWVHDELNWLVSMAAITVVTAGTVRVAQLTAKGSDHVHRRLVIEGIKRPSRPEA</sequence>